<comment type="catalytic activity">
    <reaction evidence="17">
        <text>(R)-mevalonate + ATP = (R)-5-phosphomevalonate + ADP + H(+)</text>
        <dbReference type="Rhea" id="RHEA:17065"/>
        <dbReference type="ChEBI" id="CHEBI:15378"/>
        <dbReference type="ChEBI" id="CHEBI:30616"/>
        <dbReference type="ChEBI" id="CHEBI:36464"/>
        <dbReference type="ChEBI" id="CHEBI:58146"/>
        <dbReference type="ChEBI" id="CHEBI:456216"/>
        <dbReference type="EC" id="2.7.1.36"/>
    </reaction>
    <physiologicalReaction direction="left-to-right" evidence="17">
        <dbReference type="Rhea" id="RHEA:17066"/>
    </physiologicalReaction>
</comment>
<dbReference type="GO" id="GO:0046872">
    <property type="term" value="F:metal ion binding"/>
    <property type="evidence" value="ECO:0007669"/>
    <property type="project" value="UniProtKB-KW"/>
</dbReference>
<evidence type="ECO:0000256" key="11">
    <source>
        <dbReference type="ARBA" id="ARBA00022842"/>
    </source>
</evidence>
<keyword evidence="12" id="KW-0752">Steroid biosynthesis</keyword>
<evidence type="ECO:0000256" key="13">
    <source>
        <dbReference type="ARBA" id="ARBA00023011"/>
    </source>
</evidence>
<comment type="pathway">
    <text evidence="18">Isoprenoid biosynthesis; isopentenyl diphosphate biosynthesis via mevalonate pathway; isopentenyl diphosphate from (R)-mevalonate: step 1/3.</text>
</comment>
<dbReference type="GO" id="GO:0005829">
    <property type="term" value="C:cytosol"/>
    <property type="evidence" value="ECO:0007669"/>
    <property type="project" value="TreeGrafter"/>
</dbReference>
<keyword evidence="15" id="KW-1207">Sterol metabolism</keyword>
<keyword evidence="4" id="KW-0963">Cytoplasm</keyword>
<keyword evidence="7" id="KW-0479">Metal-binding</keyword>
<feature type="domain" description="GHMP kinase N-terminal" evidence="21">
    <location>
        <begin position="172"/>
        <end position="254"/>
    </location>
</feature>
<dbReference type="Pfam" id="PF00288">
    <property type="entry name" value="GHMP_kinases_N"/>
    <property type="match status" value="1"/>
</dbReference>
<evidence type="ECO:0000256" key="9">
    <source>
        <dbReference type="ARBA" id="ARBA00022777"/>
    </source>
</evidence>
<feature type="region of interest" description="Disordered" evidence="20">
    <location>
        <begin position="474"/>
        <end position="504"/>
    </location>
</feature>
<dbReference type="InterPro" id="IPR013750">
    <property type="entry name" value="GHMP_kinase_C_dom"/>
</dbReference>
<accession>A0A507AIT0</accession>
<evidence type="ECO:0000256" key="4">
    <source>
        <dbReference type="ARBA" id="ARBA00022490"/>
    </source>
</evidence>
<dbReference type="InterPro" id="IPR006203">
    <property type="entry name" value="GHMP_knse_ATP-bd_CS"/>
</dbReference>
<feature type="region of interest" description="Disordered" evidence="20">
    <location>
        <begin position="578"/>
        <end position="615"/>
    </location>
</feature>
<evidence type="ECO:0000256" key="8">
    <source>
        <dbReference type="ARBA" id="ARBA00022741"/>
    </source>
</evidence>
<dbReference type="Proteomes" id="UP000319257">
    <property type="component" value="Unassembled WGS sequence"/>
</dbReference>
<keyword evidence="5" id="KW-0444">Lipid biosynthesis</keyword>
<dbReference type="Pfam" id="PF08544">
    <property type="entry name" value="GHMP_kinases_C"/>
    <property type="match status" value="1"/>
</dbReference>
<evidence type="ECO:0000256" key="10">
    <source>
        <dbReference type="ARBA" id="ARBA00022840"/>
    </source>
</evidence>
<dbReference type="GO" id="GO:0006696">
    <property type="term" value="P:ergosterol biosynthetic process"/>
    <property type="evidence" value="ECO:0007669"/>
    <property type="project" value="TreeGrafter"/>
</dbReference>
<dbReference type="SUPFAM" id="SSF48439">
    <property type="entry name" value="Protein prenylyltransferase"/>
    <property type="match status" value="1"/>
</dbReference>
<protein>
    <recommendedName>
        <fullName evidence="3">mevalonate kinase</fullName>
        <ecNumber evidence="3">2.7.1.36</ecNumber>
    </recommendedName>
    <alternativeName>
        <fullName evidence="19">Ergosterol biosynthesis protein 12</fullName>
    </alternativeName>
</protein>
<dbReference type="RefSeq" id="XP_030988844.1">
    <property type="nucleotide sequence ID" value="XM_031133607.1"/>
</dbReference>
<dbReference type="NCBIfam" id="TIGR00549">
    <property type="entry name" value="mevalon_kin"/>
    <property type="match status" value="1"/>
</dbReference>
<evidence type="ECO:0000256" key="16">
    <source>
        <dbReference type="ARBA" id="ARBA00023221"/>
    </source>
</evidence>
<dbReference type="PROSITE" id="PS00627">
    <property type="entry name" value="GHMP_KINASES_ATP"/>
    <property type="match status" value="1"/>
</dbReference>
<dbReference type="Gene3D" id="1.25.40.120">
    <property type="entry name" value="Protein prenylyltransferase"/>
    <property type="match status" value="1"/>
</dbReference>
<organism evidence="23 24">
    <name type="scientific">Thyridium curvatum</name>
    <dbReference type="NCBI Taxonomy" id="1093900"/>
    <lineage>
        <taxon>Eukaryota</taxon>
        <taxon>Fungi</taxon>
        <taxon>Dikarya</taxon>
        <taxon>Ascomycota</taxon>
        <taxon>Pezizomycotina</taxon>
        <taxon>Sordariomycetes</taxon>
        <taxon>Sordariomycetidae</taxon>
        <taxon>Thyridiales</taxon>
        <taxon>Thyridiaceae</taxon>
        <taxon>Thyridium</taxon>
    </lineage>
</organism>
<keyword evidence="16" id="KW-0753">Steroid metabolism</keyword>
<keyword evidence="11" id="KW-0460">Magnesium</keyword>
<dbReference type="InterPro" id="IPR020568">
    <property type="entry name" value="Ribosomal_Su5_D2-typ_SF"/>
</dbReference>
<dbReference type="PANTHER" id="PTHR43290:SF2">
    <property type="entry name" value="MEVALONATE KINASE"/>
    <property type="match status" value="1"/>
</dbReference>
<dbReference type="PANTHER" id="PTHR43290">
    <property type="entry name" value="MEVALONATE KINASE"/>
    <property type="match status" value="1"/>
</dbReference>
<sequence>MTNLVNGIHKGVDKLHINGNGVAKDASPRVRMDRKQSSPMMPAFMVSAPGKVIVFGEHAVVHGKAAIAAAVSMRSYLLVTTLSKSKRTVSLRFPDIDLFHTWNIDELPWETFSDPAKKKYYYDLVTAIDPDLFEALQPHLANISPEKSEHERKIHQNSASSFLYMFMSLANQKFPGCVYTLRSTIPLGAGLGSSASIAVCLAAALLLQLRTLSGPHPDQPPEEARLQVERINRWAFVGEMCIHGNPSGVDNAVATQGKAVVFQRTDYTKPPAVKPLWDFPELPLLIVDTKQPKSTHHEVAKVGRLKEAHPKLVGSILDAMDKVTQTAAATISDDDFDNEDYESLRKVGELMTINHGLLVSLGVSHPRLERIRELVDHEGIGWTKLTGAGGGGCSITLMKPDVPRSKLDKLEKQLEEEGYAKFETTLGSDGVGVLWPAVLRNGMDDDEEGGMEIDVEKFLKAPGIEGVEQLVGVQGGDGGEREALPAKEAPAPPLPSTVNERSQQRFNQTNPFHKTLQEVGPSGLSPADRNAWASAHLVRAAAAAAAASSSARSSSKLGNKAQRDLWRHVNEASLPLRTLKRRTHPQQQQQQQGLPTTTSTASAPTQWGRDRPGRDVGEYTPEQFDQRAARRVHLTALEIAHRAFLDRRDRARRGAIDPDTGKATEVGEEDVAEEALRRREMAELRADLYGERSDPYARDPAWDDVVPIPQEDPEGALAAIAYPEDYAEAIGYLRAVMVKQECSPRCLKLTEHIISMNPAHYTVWLYRFFIIAALDLSIPDEIRWLNGVALNYLKNYQIWHHRQQLMDQYYPQIRDDPGRVAEVAASETEFLTAMLAEDTKNYHVWSYRQYLVRKLGNWSAAELAATEKLVDDDVRNNSAWSHRFFLVFSDPARATPGSHATERDEAVPREVVDREVAYAQGKIRLAPQNQSPWNYLKGVLAKGGRAASSVQGFVEEFVEEIGEGEDKEIVRSTHALDMLAEIYAEKGESDKAEVCLRRLAEKWDRIRAGYWEYRRAGLSSK</sequence>
<proteinExistence type="inferred from homology"/>
<dbReference type="FunFam" id="3.30.230.10:FF:000027">
    <property type="entry name" value="Mevalonate kinase"/>
    <property type="match status" value="1"/>
</dbReference>
<evidence type="ECO:0000256" key="17">
    <source>
        <dbReference type="ARBA" id="ARBA00029310"/>
    </source>
</evidence>
<evidence type="ECO:0000256" key="3">
    <source>
        <dbReference type="ARBA" id="ARBA00012103"/>
    </source>
</evidence>
<reference evidence="23 24" key="1">
    <citation type="submission" date="2019-06" db="EMBL/GenBank/DDBJ databases">
        <title>Draft genome sequence of the filamentous fungus Phialemoniopsis curvata isolated from diesel fuel.</title>
        <authorList>
            <person name="Varaljay V.A."/>
            <person name="Lyon W.J."/>
            <person name="Crouch A.L."/>
            <person name="Drake C.E."/>
            <person name="Hollomon J.M."/>
            <person name="Nadeau L.J."/>
            <person name="Nunn H.S."/>
            <person name="Stevenson B.S."/>
            <person name="Bojanowski C.L."/>
            <person name="Crookes-Goodson W.J."/>
        </authorList>
    </citation>
    <scope>NUCLEOTIDE SEQUENCE [LARGE SCALE GENOMIC DNA]</scope>
    <source>
        <strain evidence="23 24">D216</strain>
    </source>
</reference>
<dbReference type="InterPro" id="IPR006205">
    <property type="entry name" value="Mev_gal_kin"/>
</dbReference>
<keyword evidence="13" id="KW-0756">Sterol biosynthesis</keyword>
<keyword evidence="24" id="KW-1185">Reference proteome</keyword>
<keyword evidence="8" id="KW-0547">Nucleotide-binding</keyword>
<dbReference type="PRINTS" id="PR00959">
    <property type="entry name" value="MEVGALKINASE"/>
</dbReference>
<evidence type="ECO:0000256" key="19">
    <source>
        <dbReference type="ARBA" id="ARBA00084043"/>
    </source>
</evidence>
<dbReference type="PROSITE" id="PS51147">
    <property type="entry name" value="PFTA"/>
    <property type="match status" value="5"/>
</dbReference>
<comment type="subcellular location">
    <subcellularLocation>
        <location evidence="1">Cytoplasm</location>
    </subcellularLocation>
</comment>
<dbReference type="OrthoDB" id="272289at2759"/>
<dbReference type="UniPathway" id="UPA00057">
    <property type="reaction ID" value="UER00098"/>
</dbReference>
<keyword evidence="10" id="KW-0067">ATP-binding</keyword>
<comment type="similarity">
    <text evidence="2">Belongs to the GHMP kinase family. Mevalonate kinase subfamily.</text>
</comment>
<evidence type="ECO:0000256" key="20">
    <source>
        <dbReference type="SAM" id="MobiDB-lite"/>
    </source>
</evidence>
<dbReference type="Gene3D" id="3.30.230.10">
    <property type="match status" value="1"/>
</dbReference>
<name>A0A507AIT0_9PEZI</name>
<evidence type="ECO:0000256" key="15">
    <source>
        <dbReference type="ARBA" id="ARBA00023166"/>
    </source>
</evidence>
<dbReference type="AlphaFoldDB" id="A0A507AIT0"/>
<dbReference type="Gene3D" id="3.30.70.890">
    <property type="entry name" value="GHMP kinase, C-terminal domain"/>
    <property type="match status" value="1"/>
</dbReference>
<dbReference type="GO" id="GO:0004496">
    <property type="term" value="F:mevalonate kinase activity"/>
    <property type="evidence" value="ECO:0007669"/>
    <property type="project" value="UniProtKB-EC"/>
</dbReference>
<evidence type="ECO:0000256" key="14">
    <source>
        <dbReference type="ARBA" id="ARBA00023098"/>
    </source>
</evidence>
<comment type="caution">
    <text evidence="23">The sequence shown here is derived from an EMBL/GenBank/DDBJ whole genome shotgun (WGS) entry which is preliminary data.</text>
</comment>
<dbReference type="Pfam" id="PF01239">
    <property type="entry name" value="PPTA"/>
    <property type="match status" value="5"/>
</dbReference>
<keyword evidence="14" id="KW-0443">Lipid metabolism</keyword>
<dbReference type="InterPro" id="IPR002088">
    <property type="entry name" value="Prenyl_trans_a"/>
</dbReference>
<dbReference type="STRING" id="1093900.A0A507AIT0"/>
<dbReference type="GO" id="GO:0008318">
    <property type="term" value="F:protein prenyltransferase activity"/>
    <property type="evidence" value="ECO:0007669"/>
    <property type="project" value="InterPro"/>
</dbReference>
<dbReference type="EMBL" id="SKBQ01000094">
    <property type="protein sequence ID" value="TPX07133.1"/>
    <property type="molecule type" value="Genomic_DNA"/>
</dbReference>
<evidence type="ECO:0000256" key="6">
    <source>
        <dbReference type="ARBA" id="ARBA00022679"/>
    </source>
</evidence>
<evidence type="ECO:0000256" key="18">
    <source>
        <dbReference type="ARBA" id="ARBA00029438"/>
    </source>
</evidence>
<evidence type="ECO:0000256" key="1">
    <source>
        <dbReference type="ARBA" id="ARBA00004496"/>
    </source>
</evidence>
<evidence type="ECO:0000256" key="12">
    <source>
        <dbReference type="ARBA" id="ARBA00022955"/>
    </source>
</evidence>
<dbReference type="InParanoid" id="A0A507AIT0"/>
<evidence type="ECO:0000256" key="7">
    <source>
        <dbReference type="ARBA" id="ARBA00022723"/>
    </source>
</evidence>
<feature type="domain" description="GHMP kinase C-terminal" evidence="22">
    <location>
        <begin position="343"/>
        <end position="413"/>
    </location>
</feature>
<dbReference type="InterPro" id="IPR006204">
    <property type="entry name" value="GHMP_kinase_N_dom"/>
</dbReference>
<dbReference type="EC" id="2.7.1.36" evidence="3"/>
<keyword evidence="6" id="KW-0808">Transferase</keyword>
<evidence type="ECO:0000259" key="21">
    <source>
        <dbReference type="Pfam" id="PF00288"/>
    </source>
</evidence>
<feature type="compositionally biased region" description="Low complexity" evidence="20">
    <location>
        <begin position="586"/>
        <end position="605"/>
    </location>
</feature>
<evidence type="ECO:0000313" key="23">
    <source>
        <dbReference type="EMBL" id="TPX07133.1"/>
    </source>
</evidence>
<evidence type="ECO:0000313" key="24">
    <source>
        <dbReference type="Proteomes" id="UP000319257"/>
    </source>
</evidence>
<dbReference type="GO" id="GO:0005524">
    <property type="term" value="F:ATP binding"/>
    <property type="evidence" value="ECO:0007669"/>
    <property type="project" value="UniProtKB-KW"/>
</dbReference>
<dbReference type="SUPFAM" id="SSF54211">
    <property type="entry name" value="Ribosomal protein S5 domain 2-like"/>
    <property type="match status" value="1"/>
</dbReference>
<dbReference type="InterPro" id="IPR036554">
    <property type="entry name" value="GHMP_kinase_C_sf"/>
</dbReference>
<dbReference type="FunFam" id="3.30.70.890:FF:000003">
    <property type="entry name" value="Mevalonate kinase"/>
    <property type="match status" value="1"/>
</dbReference>
<dbReference type="GeneID" id="41978381"/>
<evidence type="ECO:0000256" key="5">
    <source>
        <dbReference type="ARBA" id="ARBA00022516"/>
    </source>
</evidence>
<dbReference type="SUPFAM" id="SSF55060">
    <property type="entry name" value="GHMP Kinase, C-terminal domain"/>
    <property type="match status" value="1"/>
</dbReference>
<dbReference type="GO" id="GO:0019287">
    <property type="term" value="P:isopentenyl diphosphate biosynthetic process, mevalonate pathway"/>
    <property type="evidence" value="ECO:0007669"/>
    <property type="project" value="UniProtKB-UniPathway"/>
</dbReference>
<dbReference type="InterPro" id="IPR014721">
    <property type="entry name" value="Ribsml_uS5_D2-typ_fold_subgr"/>
</dbReference>
<gene>
    <name evidence="23" type="ORF">E0L32_010934</name>
</gene>
<evidence type="ECO:0000256" key="2">
    <source>
        <dbReference type="ARBA" id="ARBA00006495"/>
    </source>
</evidence>
<evidence type="ECO:0000259" key="22">
    <source>
        <dbReference type="Pfam" id="PF08544"/>
    </source>
</evidence>
<keyword evidence="9" id="KW-0418">Kinase</keyword>